<dbReference type="Proteomes" id="UP000551709">
    <property type="component" value="Chromosome"/>
</dbReference>
<evidence type="ECO:0000256" key="1">
    <source>
        <dbReference type="PROSITE-ProRule" id="PRU00169"/>
    </source>
</evidence>
<comment type="caution">
    <text evidence="1">Lacks conserved residue(s) required for the propagation of feature annotation.</text>
</comment>
<name>A0A8T5VDM5_9BRAD</name>
<accession>A0A8T5VDM5</accession>
<dbReference type="EMBL" id="CP096255">
    <property type="protein sequence ID" value="UPT90231.1"/>
    <property type="molecule type" value="Genomic_DNA"/>
</dbReference>
<sequence>MSNIPRSTTPCRNFAEERRVYSFSQMTVRAMSHTVLVVDDDPGVLDVIVGMLEDLGCEVTSRPKRPGCA</sequence>
<gene>
    <name evidence="2" type="ORF">HAP41_0000015545</name>
</gene>
<dbReference type="AlphaFoldDB" id="A0A8T5VDM5"/>
<dbReference type="SUPFAM" id="SSF52172">
    <property type="entry name" value="CheY-like"/>
    <property type="match status" value="1"/>
</dbReference>
<reference evidence="2" key="2">
    <citation type="submission" date="2022-04" db="EMBL/GenBank/DDBJ databases">
        <authorList>
            <person name="Bromfield E.S.P."/>
            <person name="Cloutier S."/>
        </authorList>
    </citation>
    <scope>NUCLEOTIDE SEQUENCE</scope>
    <source>
        <strain evidence="2">1S5</strain>
    </source>
</reference>
<protein>
    <submittedName>
        <fullName evidence="2">Uncharacterized protein</fullName>
    </submittedName>
</protein>
<dbReference type="Gene3D" id="3.40.50.2300">
    <property type="match status" value="1"/>
</dbReference>
<dbReference type="GO" id="GO:0000160">
    <property type="term" value="P:phosphorelay signal transduction system"/>
    <property type="evidence" value="ECO:0007669"/>
    <property type="project" value="InterPro"/>
</dbReference>
<evidence type="ECO:0000313" key="3">
    <source>
        <dbReference type="Proteomes" id="UP000551709"/>
    </source>
</evidence>
<dbReference type="PROSITE" id="PS50110">
    <property type="entry name" value="RESPONSE_REGULATORY"/>
    <property type="match status" value="1"/>
</dbReference>
<dbReference type="RefSeq" id="WP_224580833.1">
    <property type="nucleotide sequence ID" value="NZ_CP096251.1"/>
</dbReference>
<evidence type="ECO:0000313" key="2">
    <source>
        <dbReference type="EMBL" id="UPT90231.1"/>
    </source>
</evidence>
<reference evidence="2" key="1">
    <citation type="journal article" date="2017" name="Syst. Appl. Microbiol.">
        <title>Soybeans inoculated with root zone soils of Canadian native legumes harbour diverse and novel Bradyrhizobium spp. that possess agricultural potential.</title>
        <authorList>
            <person name="Bromfield E.S.P."/>
            <person name="Cloutier S."/>
            <person name="Tambong J.T."/>
            <person name="Tran Thi T.V."/>
        </authorList>
    </citation>
    <scope>NUCLEOTIDE SEQUENCE</scope>
    <source>
        <strain evidence="2">1S5</strain>
    </source>
</reference>
<dbReference type="InterPro" id="IPR011006">
    <property type="entry name" value="CheY-like_superfamily"/>
</dbReference>
<proteinExistence type="predicted"/>
<organism evidence="2 3">
    <name type="scientific">Bradyrhizobium barranii subsp. apii</name>
    <dbReference type="NCBI Taxonomy" id="2819348"/>
    <lineage>
        <taxon>Bacteria</taxon>
        <taxon>Pseudomonadati</taxon>
        <taxon>Pseudomonadota</taxon>
        <taxon>Alphaproteobacteria</taxon>
        <taxon>Hyphomicrobiales</taxon>
        <taxon>Nitrobacteraceae</taxon>
        <taxon>Bradyrhizobium</taxon>
        <taxon>Bradyrhizobium barranii</taxon>
    </lineage>
</organism>
<dbReference type="InterPro" id="IPR001789">
    <property type="entry name" value="Sig_transdc_resp-reg_receiver"/>
</dbReference>